<evidence type="ECO:0000256" key="3">
    <source>
        <dbReference type="ARBA" id="ARBA00022833"/>
    </source>
</evidence>
<organism evidence="5">
    <name type="scientific">Vibrio phage PH669</name>
    <dbReference type="NCBI Taxonomy" id="2800823"/>
    <lineage>
        <taxon>Viruses</taxon>
        <taxon>Duplodnaviria</taxon>
        <taxon>Heunggongvirae</taxon>
        <taxon>Uroviricota</taxon>
        <taxon>Caudoviricetes</taxon>
        <taxon>Queuovirinae</taxon>
    </lineage>
</organism>
<dbReference type="GO" id="GO:0070497">
    <property type="term" value="F:6-carboxytetrahydropterin synthase activity"/>
    <property type="evidence" value="ECO:0007669"/>
    <property type="project" value="UniProtKB-EC"/>
</dbReference>
<keyword evidence="3" id="KW-0862">Zinc</keyword>
<comment type="cofactor">
    <cofactor evidence="1">
        <name>Zn(2+)</name>
        <dbReference type="ChEBI" id="CHEBI:29105"/>
    </cofactor>
</comment>
<dbReference type="SUPFAM" id="SSF55620">
    <property type="entry name" value="Tetrahydrobiopterin biosynthesis enzymes-like"/>
    <property type="match status" value="1"/>
</dbReference>
<proteinExistence type="predicted"/>
<dbReference type="InterPro" id="IPR038418">
    <property type="entry name" value="6-PTP_synth/QueD_sf"/>
</dbReference>
<dbReference type="Gene3D" id="3.30.479.10">
    <property type="entry name" value="6-pyruvoyl tetrahydropterin synthase/QueD"/>
    <property type="match status" value="1"/>
</dbReference>
<reference evidence="5" key="1">
    <citation type="submission" date="2020-12" db="EMBL/GenBank/DDBJ databases">
        <authorList>
            <person name="Hu Z."/>
        </authorList>
    </citation>
    <scope>NUCLEOTIDE SEQUENCE</scope>
</reference>
<dbReference type="PANTHER" id="PTHR12589:SF7">
    <property type="entry name" value="6-PYRUVOYL TETRAHYDROBIOPTERIN SYNTHASE"/>
    <property type="match status" value="1"/>
</dbReference>
<dbReference type="EMBL" id="MW423738">
    <property type="protein sequence ID" value="QQK88562.1"/>
    <property type="molecule type" value="Genomic_DNA"/>
</dbReference>
<protein>
    <submittedName>
        <fullName evidence="5">6-carboxy-5,6,7,8-tetrahydropterin synthase</fullName>
        <ecNumber evidence="5">4.1.2.50</ecNumber>
    </submittedName>
</protein>
<sequence>MGKPLMKQTAIRYHDFCMGHRVVGHEGKCRHLHGHNYRIHFHCEAAHLDEVGRVIDFSVIKQLLCEWIEDHWDHKFMAWLDDPIMRPIAEEAHGIILQDQDIVDMQNSFVFVDFNPTAENIAAYFLDHIGPKLLFGTGVQLTKVVLEETRKCSVECSLD</sequence>
<evidence type="ECO:0000313" key="5">
    <source>
        <dbReference type="EMBL" id="QQK88562.1"/>
    </source>
</evidence>
<accession>A0A7U3WDZ9</accession>
<dbReference type="GO" id="GO:0046872">
    <property type="term" value="F:metal ion binding"/>
    <property type="evidence" value="ECO:0007669"/>
    <property type="project" value="UniProtKB-KW"/>
</dbReference>
<evidence type="ECO:0000256" key="2">
    <source>
        <dbReference type="ARBA" id="ARBA00022723"/>
    </source>
</evidence>
<dbReference type="Pfam" id="PF01242">
    <property type="entry name" value="PTPS"/>
    <property type="match status" value="1"/>
</dbReference>
<dbReference type="InterPro" id="IPR007115">
    <property type="entry name" value="6-PTP_synth/QueD"/>
</dbReference>
<dbReference type="EC" id="4.1.2.50" evidence="5"/>
<dbReference type="PANTHER" id="PTHR12589">
    <property type="entry name" value="PYRUVOYL TETRAHYDROBIOPTERIN SYNTHASE"/>
    <property type="match status" value="1"/>
</dbReference>
<keyword evidence="2" id="KW-0479">Metal-binding</keyword>
<keyword evidence="4 5" id="KW-0456">Lyase</keyword>
<evidence type="ECO:0000256" key="4">
    <source>
        <dbReference type="ARBA" id="ARBA00023239"/>
    </source>
</evidence>
<name>A0A7U3WDZ9_9CAUD</name>
<evidence type="ECO:0000256" key="1">
    <source>
        <dbReference type="ARBA" id="ARBA00001947"/>
    </source>
</evidence>